<name>A0A3G3BYE7_9CAUD</name>
<feature type="transmembrane region" description="Helical" evidence="2">
    <location>
        <begin position="561"/>
        <end position="587"/>
    </location>
</feature>
<evidence type="ECO:0000256" key="1">
    <source>
        <dbReference type="SAM" id="Coils"/>
    </source>
</evidence>
<feature type="coiled-coil region" evidence="1">
    <location>
        <begin position="675"/>
        <end position="713"/>
    </location>
</feature>
<reference evidence="4" key="1">
    <citation type="submission" date="2018-09" db="EMBL/GenBank/DDBJ databases">
        <title>Complete genome of Klebsiella pneumoniae phage Pylas.</title>
        <authorList>
            <person name="Powell J.E."/>
            <person name="Lessor L."/>
            <person name="O'Leary C.J."/>
            <person name="Liu M."/>
        </authorList>
    </citation>
    <scope>NUCLEOTIDE SEQUENCE [LARGE SCALE GENOMIC DNA]</scope>
</reference>
<accession>A0A3G3BYE7</accession>
<keyword evidence="1" id="KW-0175">Coiled coil</keyword>
<sequence length="776" mass="85322">MGLFSRKKVISVASQTFNLSGDKEQTNFLRKTINSAIMAGTDISATMQSSYLNGMGIKIDQTYRYARDYSPTGLPEGRIGYGTLNQEDLMDVLSSLNSGKQVALVMSDFGTVDLGYWTEDYLTKTYDWDEDHGGFGNPPPGVPTNADYQYSIDNNGVVTIDYLDGETVVYTETVLFPDVNLSGDYYQVIYRVREAGTPTVTVEERDYQIGDVDDEVTTNDVNNNFGEYTYTTTTVKTEVDILALKTTITTTVVVDTLSRKQYFMYEAGTGTYPTLDDILDDDVANSDYYPIVPLRVYNKDWTNPANVPADEYKANKNILRRIGVSLTELGDKLNENPDVGDIDHAFFVLGISLNSKYPSSIAYLHEYFKYLAQHSPSQKEAYLTWYNDNVTAVDGTTGKSSPKPPVNNLKLRQEPYDVTISYQYASYIVKTGVIGTEGTITRELGTAASITIINEFDQSTELTADVSVIYFRKQISANQYEEIELCGLEHINHIYKGHNVSTSAKKSLESTDGNEAFLIPLCRSVVLDMDLVDRTQMTFDCLHLVANSYEEKKLKWYQSGWFKVVVIVIAIVVSVISLGSLATGAAAAASAATAAGTSVAAAVAIYLGTQIAIGVVVAVAVQQVIRRVAPEIGVIIAVVALAYGVSSEAGAGGSKGLPYASEVLQLVPAVTKGVNQRLQSDLQAVMKEMRVQQELYEDRMEQIKDAMNALNGNQDISIEDLTRGGYLNLFETAQSFFNRTLLQNPGPLTLNTIQDFVTTLLALPDDLTNVPAMPFK</sequence>
<evidence type="ECO:0000313" key="4">
    <source>
        <dbReference type="Proteomes" id="UP000278488"/>
    </source>
</evidence>
<evidence type="ECO:0000313" key="3">
    <source>
        <dbReference type="EMBL" id="AYP69322.1"/>
    </source>
</evidence>
<keyword evidence="2" id="KW-1133">Transmembrane helix</keyword>
<gene>
    <name evidence="3" type="ORF">Pylas_068</name>
</gene>
<organism evidence="3 4">
    <name type="scientific">Klebsiella phage Pylas</name>
    <dbReference type="NCBI Taxonomy" id="2419682"/>
    <lineage>
        <taxon>Viruses</taxon>
        <taxon>Duplodnaviria</taxon>
        <taxon>Heunggongvirae</taxon>
        <taxon>Uroviricota</taxon>
        <taxon>Caudoviricetes</taxon>
        <taxon>Schitoviridae</taxon>
        <taxon>Humphriesvirinae</taxon>
        <taxon>Pylasvirus</taxon>
        <taxon>Pylasvirus pylas</taxon>
    </lineage>
</organism>
<protein>
    <submittedName>
        <fullName evidence="3">Uncharacterized protein</fullName>
    </submittedName>
</protein>
<dbReference type="EMBL" id="MH899585">
    <property type="protein sequence ID" value="AYP69322.1"/>
    <property type="molecule type" value="Genomic_DNA"/>
</dbReference>
<dbReference type="Proteomes" id="UP000278488">
    <property type="component" value="Segment"/>
</dbReference>
<keyword evidence="4" id="KW-1185">Reference proteome</keyword>
<feature type="transmembrane region" description="Helical" evidence="2">
    <location>
        <begin position="599"/>
        <end position="621"/>
    </location>
</feature>
<keyword evidence="2" id="KW-0472">Membrane</keyword>
<proteinExistence type="predicted"/>
<evidence type="ECO:0000256" key="2">
    <source>
        <dbReference type="SAM" id="Phobius"/>
    </source>
</evidence>
<keyword evidence="2" id="KW-0812">Transmembrane</keyword>